<feature type="transmembrane region" description="Helical" evidence="9">
    <location>
        <begin position="275"/>
        <end position="294"/>
    </location>
</feature>
<keyword evidence="6 9" id="KW-1133">Transmembrane helix</keyword>
<sequence length="411" mass="43835">MRSRGLAKFLSVIVLAAIIAYIAFFGINAGNYSIKPVQESIRLGLDLQGGVYVLEQAEGNVTQDAMTRAISIIRNRVDSLGVSQPLIVQQGPNRIRIEIPGVNDPDQVISFLGQTAQLKFVGPDGKVILTGADVKNSKAVYQTDQTGVQQPVVTLELNSKGAKAFADATGKFVGKQIAIVLDNKTISAPVVQEQITGGEAVINGMKDFTEAKNLANLIRGGALPVTLKQVEYSSVGATLGPSALKASEEAGLYGLVIVLLFMIAFYRLPGLIADIALGIYILINFIVYALLHVTLDLPGIAGMLLSIGMAVDANIIIFERMKEELRAGKSIRASLDAGFKKAFVAVFDSNITTLIAAFVLFFMGAGTVKGFALTLIIGVISSMFTAITVSRFLLKSVVDTEFTKNIRVYGA</sequence>
<gene>
    <name evidence="9" type="primary">secD</name>
    <name evidence="13" type="ORF">Thert_03118</name>
</gene>
<evidence type="ECO:0000256" key="1">
    <source>
        <dbReference type="ARBA" id="ARBA00004651"/>
    </source>
</evidence>
<keyword evidence="4 9" id="KW-0812">Transmembrane</keyword>
<comment type="subcellular location">
    <subcellularLocation>
        <location evidence="1 9">Cell membrane</location>
        <topology evidence="1 9">Multi-pass membrane protein</topology>
    </subcellularLocation>
</comment>
<evidence type="ECO:0000313" key="14">
    <source>
        <dbReference type="Proteomes" id="UP000214975"/>
    </source>
</evidence>
<dbReference type="InterPro" id="IPR005791">
    <property type="entry name" value="SecD"/>
</dbReference>
<dbReference type="EMBL" id="CP016893">
    <property type="protein sequence ID" value="AST58889.1"/>
    <property type="molecule type" value="Genomic_DNA"/>
</dbReference>
<evidence type="ECO:0000256" key="4">
    <source>
        <dbReference type="ARBA" id="ARBA00022692"/>
    </source>
</evidence>
<evidence type="ECO:0000256" key="2">
    <source>
        <dbReference type="ARBA" id="ARBA00022448"/>
    </source>
</evidence>
<dbReference type="GO" id="GO:0043952">
    <property type="term" value="P:protein transport by the Sec complex"/>
    <property type="evidence" value="ECO:0007669"/>
    <property type="project" value="UniProtKB-UniRule"/>
</dbReference>
<proteinExistence type="inferred from homology"/>
<dbReference type="InterPro" id="IPR048634">
    <property type="entry name" value="SecD_SecF_C"/>
</dbReference>
<dbReference type="NCBIfam" id="TIGR00916">
    <property type="entry name" value="2A0604s01"/>
    <property type="match status" value="1"/>
</dbReference>
<evidence type="ECO:0000256" key="5">
    <source>
        <dbReference type="ARBA" id="ARBA00022927"/>
    </source>
</evidence>
<evidence type="ECO:0000259" key="11">
    <source>
        <dbReference type="Pfam" id="PF21760"/>
    </source>
</evidence>
<evidence type="ECO:0000259" key="10">
    <source>
        <dbReference type="Pfam" id="PF02355"/>
    </source>
</evidence>
<dbReference type="InterPro" id="IPR055344">
    <property type="entry name" value="SecD_SecF_C_bact"/>
</dbReference>
<dbReference type="Pfam" id="PF22599">
    <property type="entry name" value="SecDF_P1_head"/>
    <property type="match status" value="1"/>
</dbReference>
<keyword evidence="2 9" id="KW-0813">Transport</keyword>
<keyword evidence="5 9" id="KW-0653">Protein transport</keyword>
<dbReference type="InterPro" id="IPR022813">
    <property type="entry name" value="SecD/SecF_arch_bac"/>
</dbReference>
<dbReference type="NCBIfam" id="TIGR01129">
    <property type="entry name" value="secD"/>
    <property type="match status" value="1"/>
</dbReference>
<dbReference type="Gene3D" id="1.20.1640.10">
    <property type="entry name" value="Multidrug efflux transporter AcrB transmembrane domain"/>
    <property type="match status" value="1"/>
</dbReference>
<comment type="subunit">
    <text evidence="9">Forms a complex with SecF. Part of the essential Sec protein translocation apparatus which comprises SecA, SecYEG and auxiliary proteins SecDF. Other proteins may also be involved.</text>
</comment>
<feature type="transmembrane region" description="Helical" evidence="9">
    <location>
        <begin position="371"/>
        <end position="394"/>
    </location>
</feature>
<dbReference type="Gene3D" id="3.30.70.3220">
    <property type="match status" value="1"/>
</dbReference>
<dbReference type="GO" id="GO:0065002">
    <property type="term" value="P:intracellular protein transmembrane transport"/>
    <property type="evidence" value="ECO:0007669"/>
    <property type="project" value="UniProtKB-UniRule"/>
</dbReference>
<feature type="domain" description="Protein translocase subunit SecDF P1" evidence="11">
    <location>
        <begin position="66"/>
        <end position="123"/>
    </location>
</feature>
<dbReference type="GO" id="GO:0005886">
    <property type="term" value="C:plasma membrane"/>
    <property type="evidence" value="ECO:0007669"/>
    <property type="project" value="UniProtKB-SubCell"/>
</dbReference>
<organism evidence="13 14">
    <name type="scientific">Thermoanaerobacterium thermosaccharolyticum</name>
    <name type="common">Clostridium thermosaccharolyticum</name>
    <dbReference type="NCBI Taxonomy" id="1517"/>
    <lineage>
        <taxon>Bacteria</taxon>
        <taxon>Bacillati</taxon>
        <taxon>Bacillota</taxon>
        <taxon>Clostridia</taxon>
        <taxon>Thermoanaerobacterales</taxon>
        <taxon>Thermoanaerobacteraceae</taxon>
        <taxon>Thermoanaerobacterium</taxon>
    </lineage>
</organism>
<feature type="domain" description="SecDF P1 head subdomain" evidence="12">
    <location>
        <begin position="126"/>
        <end position="225"/>
    </location>
</feature>
<keyword evidence="8 9" id="KW-0472">Membrane</keyword>
<evidence type="ECO:0000256" key="8">
    <source>
        <dbReference type="ARBA" id="ARBA00023136"/>
    </source>
</evidence>
<keyword evidence="3 9" id="KW-1003">Cell membrane</keyword>
<dbReference type="FunFam" id="1.20.1640.10:FF:000004">
    <property type="entry name" value="Protein translocase subunit SecD"/>
    <property type="match status" value="1"/>
</dbReference>
<dbReference type="GO" id="GO:0006605">
    <property type="term" value="P:protein targeting"/>
    <property type="evidence" value="ECO:0007669"/>
    <property type="project" value="UniProtKB-UniRule"/>
</dbReference>
<name>A0A223I2G6_THETR</name>
<evidence type="ECO:0000256" key="9">
    <source>
        <dbReference type="HAMAP-Rule" id="MF_01463"/>
    </source>
</evidence>
<feature type="transmembrane region" description="Helical" evidence="9">
    <location>
        <begin position="7"/>
        <end position="27"/>
    </location>
</feature>
<evidence type="ECO:0000256" key="3">
    <source>
        <dbReference type="ARBA" id="ARBA00022475"/>
    </source>
</evidence>
<comment type="function">
    <text evidence="9">Part of the Sec protein translocase complex. Interacts with the SecYEG preprotein conducting channel. SecDF uses the proton motive force (PMF) to complete protein translocation after the ATP-dependent function of SecA.</text>
</comment>
<evidence type="ECO:0000259" key="12">
    <source>
        <dbReference type="Pfam" id="PF22599"/>
    </source>
</evidence>
<dbReference type="AlphaFoldDB" id="A0A223I2G6"/>
<comment type="similarity">
    <text evidence="9">Belongs to the SecD/SecF family. SecD subfamily.</text>
</comment>
<dbReference type="SUPFAM" id="SSF82866">
    <property type="entry name" value="Multidrug efflux transporter AcrB transmembrane domain"/>
    <property type="match status" value="1"/>
</dbReference>
<dbReference type="PANTHER" id="PTHR30081">
    <property type="entry name" value="PROTEIN-EXPORT MEMBRANE PROTEIN SEC"/>
    <property type="match status" value="1"/>
</dbReference>
<dbReference type="PANTHER" id="PTHR30081:SF1">
    <property type="entry name" value="PROTEIN TRANSLOCASE SUBUNIT SECD"/>
    <property type="match status" value="1"/>
</dbReference>
<dbReference type="RefSeq" id="WP_174664681.1">
    <property type="nucleotide sequence ID" value="NZ_CP016893.1"/>
</dbReference>
<protein>
    <recommendedName>
        <fullName evidence="9">Protein translocase subunit SecD</fullName>
    </recommendedName>
</protein>
<evidence type="ECO:0000256" key="7">
    <source>
        <dbReference type="ARBA" id="ARBA00023010"/>
    </source>
</evidence>
<dbReference type="Proteomes" id="UP000214975">
    <property type="component" value="Chromosome"/>
</dbReference>
<keyword evidence="7 9" id="KW-0811">Translocation</keyword>
<evidence type="ECO:0000256" key="6">
    <source>
        <dbReference type="ARBA" id="ARBA00022989"/>
    </source>
</evidence>
<reference evidence="13 14" key="1">
    <citation type="submission" date="2016-08" db="EMBL/GenBank/DDBJ databases">
        <title>A novel genetic cassette of butanologenic Thermoanaerobacterium thermosaccharolyticum that directly convert cellulose to butanol.</title>
        <authorList>
            <person name="Li T."/>
            <person name="He J."/>
        </authorList>
    </citation>
    <scope>NUCLEOTIDE SEQUENCE [LARGE SCALE GENOMIC DNA]</scope>
    <source>
        <strain evidence="13 14">TG57</strain>
    </source>
</reference>
<feature type="transmembrane region" description="Helical" evidence="9">
    <location>
        <begin position="250"/>
        <end position="268"/>
    </location>
</feature>
<dbReference type="Pfam" id="PF02355">
    <property type="entry name" value="SecD_SecF_C"/>
    <property type="match status" value="1"/>
</dbReference>
<dbReference type="HAMAP" id="MF_01463_B">
    <property type="entry name" value="SecD_B"/>
    <property type="match status" value="1"/>
</dbReference>
<accession>A0A223I2G6</accession>
<evidence type="ECO:0000313" key="13">
    <source>
        <dbReference type="EMBL" id="AST58889.1"/>
    </source>
</evidence>
<dbReference type="InterPro" id="IPR048631">
    <property type="entry name" value="SecD_1st"/>
</dbReference>
<dbReference type="GO" id="GO:0015450">
    <property type="term" value="F:protein-transporting ATPase activity"/>
    <property type="evidence" value="ECO:0007669"/>
    <property type="project" value="InterPro"/>
</dbReference>
<feature type="transmembrane region" description="Helical" evidence="9">
    <location>
        <begin position="342"/>
        <end position="365"/>
    </location>
</feature>
<feature type="domain" description="Protein export membrane protein SecD/SecF C-terminal" evidence="10">
    <location>
        <begin position="228"/>
        <end position="393"/>
    </location>
</feature>
<dbReference type="Pfam" id="PF21760">
    <property type="entry name" value="SecD_1st"/>
    <property type="match status" value="1"/>
</dbReference>
<feature type="transmembrane region" description="Helical" evidence="9">
    <location>
        <begin position="300"/>
        <end position="321"/>
    </location>
</feature>
<dbReference type="InterPro" id="IPR054384">
    <property type="entry name" value="SecDF_P1_head"/>
</dbReference>